<dbReference type="PANTHER" id="PTHR43163">
    <property type="entry name" value="DIPEPTIDE TRANSPORT SYSTEM PERMEASE PROTEIN DPPB-RELATED"/>
    <property type="match status" value="1"/>
</dbReference>
<dbReference type="Pfam" id="PF00528">
    <property type="entry name" value="BPD_transp_1"/>
    <property type="match status" value="1"/>
</dbReference>
<dbReference type="CDD" id="cd06261">
    <property type="entry name" value="TM_PBP2"/>
    <property type="match status" value="1"/>
</dbReference>
<dbReference type="Proteomes" id="UP000295748">
    <property type="component" value="Chromosome"/>
</dbReference>
<feature type="domain" description="ABC transmembrane type-1" evidence="8">
    <location>
        <begin position="103"/>
        <end position="499"/>
    </location>
</feature>
<evidence type="ECO:0000313" key="9">
    <source>
        <dbReference type="EMBL" id="QBR89266.1"/>
    </source>
</evidence>
<evidence type="ECO:0000256" key="3">
    <source>
        <dbReference type="ARBA" id="ARBA00022475"/>
    </source>
</evidence>
<comment type="subcellular location">
    <subcellularLocation>
        <location evidence="1 7">Cell membrane</location>
        <topology evidence="1 7">Multi-pass membrane protein</topology>
    </subcellularLocation>
</comment>
<keyword evidence="5 7" id="KW-1133">Transmembrane helix</keyword>
<feature type="transmembrane region" description="Helical" evidence="7">
    <location>
        <begin position="316"/>
        <end position="334"/>
    </location>
</feature>
<feature type="transmembrane region" description="Helical" evidence="7">
    <location>
        <begin position="261"/>
        <end position="279"/>
    </location>
</feature>
<dbReference type="Gene3D" id="1.10.3720.10">
    <property type="entry name" value="MetI-like"/>
    <property type="match status" value="1"/>
</dbReference>
<feature type="transmembrane region" description="Helical" evidence="7">
    <location>
        <begin position="380"/>
        <end position="398"/>
    </location>
</feature>
<comment type="similarity">
    <text evidence="7">Belongs to the binding-protein-dependent transport system permease family.</text>
</comment>
<dbReference type="InterPro" id="IPR000515">
    <property type="entry name" value="MetI-like"/>
</dbReference>
<feature type="transmembrane region" description="Helical" evidence="7">
    <location>
        <begin position="435"/>
        <end position="461"/>
    </location>
</feature>
<dbReference type="PANTHER" id="PTHR43163:SF6">
    <property type="entry name" value="DIPEPTIDE TRANSPORT SYSTEM PERMEASE PROTEIN DPPB-RELATED"/>
    <property type="match status" value="1"/>
</dbReference>
<feature type="transmembrane region" description="Helical" evidence="7">
    <location>
        <begin position="234"/>
        <end position="254"/>
    </location>
</feature>
<keyword evidence="3" id="KW-1003">Cell membrane</keyword>
<feature type="transmembrane region" description="Helical" evidence="7">
    <location>
        <begin position="109"/>
        <end position="130"/>
    </location>
</feature>
<dbReference type="RefSeq" id="WP_135067588.1">
    <property type="nucleotide sequence ID" value="NZ_CP038266.1"/>
</dbReference>
<name>A0ABX5SSZ3_9MICO</name>
<evidence type="ECO:0000313" key="10">
    <source>
        <dbReference type="Proteomes" id="UP000295748"/>
    </source>
</evidence>
<keyword evidence="4 7" id="KW-0812">Transmembrane</keyword>
<evidence type="ECO:0000256" key="2">
    <source>
        <dbReference type="ARBA" id="ARBA00022448"/>
    </source>
</evidence>
<evidence type="ECO:0000256" key="5">
    <source>
        <dbReference type="ARBA" id="ARBA00022989"/>
    </source>
</evidence>
<evidence type="ECO:0000256" key="7">
    <source>
        <dbReference type="RuleBase" id="RU363032"/>
    </source>
</evidence>
<dbReference type="EMBL" id="CP038266">
    <property type="protein sequence ID" value="QBR89266.1"/>
    <property type="molecule type" value="Genomic_DNA"/>
</dbReference>
<accession>A0ABX5SSZ3</accession>
<evidence type="ECO:0000256" key="1">
    <source>
        <dbReference type="ARBA" id="ARBA00004651"/>
    </source>
</evidence>
<keyword evidence="10" id="KW-1185">Reference proteome</keyword>
<organism evidence="9 10">
    <name type="scientific">Microbacterium wangchenii</name>
    <dbReference type="NCBI Taxonomy" id="2541726"/>
    <lineage>
        <taxon>Bacteria</taxon>
        <taxon>Bacillati</taxon>
        <taxon>Actinomycetota</taxon>
        <taxon>Actinomycetes</taxon>
        <taxon>Micrococcales</taxon>
        <taxon>Microbacteriaceae</taxon>
        <taxon>Microbacterium</taxon>
    </lineage>
</organism>
<sequence>MVGFVLRRIAVSILVLLAASFLMYVLSANAGNPLQDLEGSNAPNREQLIAARIAALDLDVPPVLRYFLWLGGAAQCLVPFVGTCDLGTTISNAEVTAILPMAMTSTLQLVTIAFFVAIVLGVAVGVVTALRQYSGFDFGVTLLSFFLYSLPAFLVAVLLKEFLAIGFNNFLQSETTIPIWLIAVVTVVSAIVWQAMIGGPMRRRLAVAGISGAATAALLVYFDVTDWFRQPGLGPIGLLLIIGGTVILTTALLTGLENRRALLVAGLNGAIAYICYFALQGLFDVSSFGTLVILGLVALAVGIASGFLLGGTDRGLAARVGAIVAVISSGFVVLDRFMQAWPVYMDNPRINGRPIATVGASTPGFSGDVWLSGIDSFTHLLLPTIALLLISFASYTRYARAGMLDVMNQDYIRTARAKGVSERTVVMRHALRNMLIPIVTLIATDVGTLLGGAVITERVFAISGMGSLFVASIERVDVNPVMGYFLVIAITAIVFNFLADLAYAVLDPRVRVVA</sequence>
<feature type="transmembrane region" description="Helical" evidence="7">
    <location>
        <begin position="177"/>
        <end position="193"/>
    </location>
</feature>
<dbReference type="PROSITE" id="PS50928">
    <property type="entry name" value="ABC_TM1"/>
    <property type="match status" value="1"/>
</dbReference>
<protein>
    <submittedName>
        <fullName evidence="9">ABC transporter permease</fullName>
    </submittedName>
</protein>
<evidence type="ECO:0000256" key="6">
    <source>
        <dbReference type="ARBA" id="ARBA00023136"/>
    </source>
</evidence>
<feature type="transmembrane region" description="Helical" evidence="7">
    <location>
        <begin position="285"/>
        <end position="309"/>
    </location>
</feature>
<evidence type="ECO:0000256" key="4">
    <source>
        <dbReference type="ARBA" id="ARBA00022692"/>
    </source>
</evidence>
<feature type="transmembrane region" description="Helical" evidence="7">
    <location>
        <begin position="481"/>
        <end position="506"/>
    </location>
</feature>
<keyword evidence="6 7" id="KW-0472">Membrane</keyword>
<dbReference type="InterPro" id="IPR035906">
    <property type="entry name" value="MetI-like_sf"/>
</dbReference>
<proteinExistence type="inferred from homology"/>
<keyword evidence="2 7" id="KW-0813">Transport</keyword>
<reference evidence="9 10" key="1">
    <citation type="submission" date="2019-03" db="EMBL/GenBank/DDBJ databases">
        <authorList>
            <person name="Dong K."/>
        </authorList>
    </citation>
    <scope>NUCLEOTIDE SEQUENCE [LARGE SCALE GENOMIC DNA]</scope>
    <source>
        <strain evidence="10">dk512</strain>
    </source>
</reference>
<dbReference type="SUPFAM" id="SSF161098">
    <property type="entry name" value="MetI-like"/>
    <property type="match status" value="1"/>
</dbReference>
<gene>
    <name evidence="9" type="ORF">E4K62_11600</name>
</gene>
<feature type="transmembrane region" description="Helical" evidence="7">
    <location>
        <begin position="205"/>
        <end position="222"/>
    </location>
</feature>
<feature type="transmembrane region" description="Helical" evidence="7">
    <location>
        <begin position="142"/>
        <end position="165"/>
    </location>
</feature>
<evidence type="ECO:0000259" key="8">
    <source>
        <dbReference type="PROSITE" id="PS50928"/>
    </source>
</evidence>